<evidence type="ECO:0000313" key="1">
    <source>
        <dbReference type="EMBL" id="SHK97571.1"/>
    </source>
</evidence>
<name>A0A1M6WV97_9BRAD</name>
<proteinExistence type="predicted"/>
<gene>
    <name evidence="1" type="ORF">SAMN05444159_4677</name>
</gene>
<dbReference type="Proteomes" id="UP000189935">
    <property type="component" value="Chromosome I"/>
</dbReference>
<evidence type="ECO:0000313" key="2">
    <source>
        <dbReference type="Proteomes" id="UP000189935"/>
    </source>
</evidence>
<dbReference type="RefSeq" id="WP_079541844.1">
    <property type="nucleotide sequence ID" value="NZ_LT670844.1"/>
</dbReference>
<organism evidence="1 2">
    <name type="scientific">Bradyrhizobium lablabi</name>
    <dbReference type="NCBI Taxonomy" id="722472"/>
    <lineage>
        <taxon>Bacteria</taxon>
        <taxon>Pseudomonadati</taxon>
        <taxon>Pseudomonadota</taxon>
        <taxon>Alphaproteobacteria</taxon>
        <taxon>Hyphomicrobiales</taxon>
        <taxon>Nitrobacteraceae</taxon>
        <taxon>Bradyrhizobium</taxon>
    </lineage>
</organism>
<accession>A0A1M6WV97</accession>
<reference evidence="1 2" key="1">
    <citation type="submission" date="2016-11" db="EMBL/GenBank/DDBJ databases">
        <authorList>
            <person name="Jaros S."/>
            <person name="Januszkiewicz K."/>
            <person name="Wedrychowicz H."/>
        </authorList>
    </citation>
    <scope>NUCLEOTIDE SEQUENCE [LARGE SCALE GENOMIC DNA]</scope>
    <source>
        <strain evidence="1 2">GAS499</strain>
    </source>
</reference>
<protein>
    <submittedName>
        <fullName evidence="1">Uncharacterized protein</fullName>
    </submittedName>
</protein>
<dbReference type="AlphaFoldDB" id="A0A1M6WV97"/>
<sequence length="102" mass="11347">MSAAEAILAEFRAFGVGRRRDMFCARSAFDIVDRCARDGVGVLGIEGFYLTDKMTMPQPDHILDLSVNPRAYDAARHFLRLGEGLPLFYEFTLDDDAVKGSV</sequence>
<dbReference type="OrthoDB" id="676560at2"/>
<dbReference type="EMBL" id="LT670844">
    <property type="protein sequence ID" value="SHK97571.1"/>
    <property type="molecule type" value="Genomic_DNA"/>
</dbReference>